<accession>A0ABY8F7L8</accession>
<feature type="transmembrane region" description="Helical" evidence="2">
    <location>
        <begin position="25"/>
        <end position="46"/>
    </location>
</feature>
<dbReference type="Proteomes" id="UP001209803">
    <property type="component" value="Chromosome"/>
</dbReference>
<evidence type="ECO:0000313" key="3">
    <source>
        <dbReference type="EMBL" id="WFE91493.1"/>
    </source>
</evidence>
<keyword evidence="4" id="KW-1185">Reference proteome</keyword>
<feature type="region of interest" description="Disordered" evidence="1">
    <location>
        <begin position="48"/>
        <end position="79"/>
    </location>
</feature>
<reference evidence="3 4" key="1">
    <citation type="submission" date="2023-03" db="EMBL/GenBank/DDBJ databases">
        <title>Roseibium porphyridii sp. nov. and Roseibium rhodosorbium sp. nov. isolated from marine algae, Porphyridium cruentum and Rhodosorus marinus, respectively.</title>
        <authorList>
            <person name="Lee M.W."/>
            <person name="Choi B.J."/>
            <person name="Lee J.K."/>
            <person name="Choi D.G."/>
            <person name="Baek J.H."/>
            <person name="Bayburt H."/>
            <person name="Kim J.M."/>
            <person name="Han D.M."/>
            <person name="Kim K.H."/>
            <person name="Jeon C.O."/>
        </authorList>
    </citation>
    <scope>NUCLEOTIDE SEQUENCE [LARGE SCALE GENOMIC DNA]</scope>
    <source>
        <strain evidence="3 4">KMA01</strain>
    </source>
</reference>
<dbReference type="EMBL" id="CP120863">
    <property type="protein sequence ID" value="WFE91493.1"/>
    <property type="molecule type" value="Genomic_DNA"/>
</dbReference>
<protein>
    <submittedName>
        <fullName evidence="3">Uncharacterized protein</fullName>
    </submittedName>
</protein>
<evidence type="ECO:0000256" key="2">
    <source>
        <dbReference type="SAM" id="Phobius"/>
    </source>
</evidence>
<keyword evidence="2" id="KW-1133">Transmembrane helix</keyword>
<keyword evidence="2" id="KW-0472">Membrane</keyword>
<gene>
    <name evidence="3" type="ORF">K1718_09075</name>
</gene>
<organism evidence="3 4">
    <name type="scientific">Roseibium porphyridii</name>
    <dbReference type="NCBI Taxonomy" id="2866279"/>
    <lineage>
        <taxon>Bacteria</taxon>
        <taxon>Pseudomonadati</taxon>
        <taxon>Pseudomonadota</taxon>
        <taxon>Alphaproteobacteria</taxon>
        <taxon>Hyphomicrobiales</taxon>
        <taxon>Stappiaceae</taxon>
        <taxon>Roseibium</taxon>
    </lineage>
</organism>
<keyword evidence="2" id="KW-0812">Transmembrane</keyword>
<name>A0ABY8F7L8_9HYPH</name>
<sequence length="79" mass="8566">MSRVQNQSKRRVASHKHELSEARPLLQAILLGIVLATALIAAAAMANPDDWTDGQGSKNQNLKQGQVHQISAPLQARSE</sequence>
<evidence type="ECO:0000256" key="1">
    <source>
        <dbReference type="SAM" id="MobiDB-lite"/>
    </source>
</evidence>
<dbReference type="RefSeq" id="WP_152500621.1">
    <property type="nucleotide sequence ID" value="NZ_CP120863.1"/>
</dbReference>
<proteinExistence type="predicted"/>
<evidence type="ECO:0000313" key="4">
    <source>
        <dbReference type="Proteomes" id="UP001209803"/>
    </source>
</evidence>
<feature type="compositionally biased region" description="Polar residues" evidence="1">
    <location>
        <begin position="54"/>
        <end position="69"/>
    </location>
</feature>